<keyword evidence="8" id="KW-0406">Ion transport</keyword>
<comment type="similarity">
    <text evidence="12 13">Belongs to the TonB-dependent receptor family.</text>
</comment>
<evidence type="ECO:0000256" key="5">
    <source>
        <dbReference type="ARBA" id="ARBA00022692"/>
    </source>
</evidence>
<organism evidence="18 19">
    <name type="scientific">Acetobacter musti</name>
    <dbReference type="NCBI Taxonomy" id="864732"/>
    <lineage>
        <taxon>Bacteria</taxon>
        <taxon>Pseudomonadati</taxon>
        <taxon>Pseudomonadota</taxon>
        <taxon>Alphaproteobacteria</taxon>
        <taxon>Acetobacterales</taxon>
        <taxon>Acetobacteraceae</taxon>
        <taxon>Acetobacter</taxon>
    </lineage>
</organism>
<dbReference type="InterPro" id="IPR000531">
    <property type="entry name" value="Beta-barrel_TonB"/>
</dbReference>
<feature type="region of interest" description="Disordered" evidence="14">
    <location>
        <begin position="27"/>
        <end position="67"/>
    </location>
</feature>
<dbReference type="Pfam" id="PF00593">
    <property type="entry name" value="TonB_dep_Rec_b-barrel"/>
    <property type="match status" value="1"/>
</dbReference>
<evidence type="ECO:0000256" key="12">
    <source>
        <dbReference type="PROSITE-ProRule" id="PRU01360"/>
    </source>
</evidence>
<dbReference type="Gene3D" id="2.40.170.20">
    <property type="entry name" value="TonB-dependent receptor, beta-barrel domain"/>
    <property type="match status" value="1"/>
</dbReference>
<dbReference type="InterPro" id="IPR012910">
    <property type="entry name" value="Plug_dom"/>
</dbReference>
<evidence type="ECO:0000256" key="8">
    <source>
        <dbReference type="ARBA" id="ARBA00023065"/>
    </source>
</evidence>
<evidence type="ECO:0000256" key="13">
    <source>
        <dbReference type="RuleBase" id="RU003357"/>
    </source>
</evidence>
<dbReference type="RefSeq" id="WP_173584384.1">
    <property type="nucleotide sequence ID" value="NZ_WOTB01000024.1"/>
</dbReference>
<evidence type="ECO:0000259" key="17">
    <source>
        <dbReference type="Pfam" id="PF07715"/>
    </source>
</evidence>
<dbReference type="SUPFAM" id="SSF56935">
    <property type="entry name" value="Porins"/>
    <property type="match status" value="1"/>
</dbReference>
<keyword evidence="18" id="KW-0675">Receptor</keyword>
<feature type="signal peptide" evidence="15">
    <location>
        <begin position="1"/>
        <end position="22"/>
    </location>
</feature>
<name>A0ABX0JU03_9PROT</name>
<keyword evidence="2 12" id="KW-0813">Transport</keyword>
<keyword evidence="11 12" id="KW-0998">Cell outer membrane</keyword>
<dbReference type="PROSITE" id="PS52016">
    <property type="entry name" value="TONB_DEPENDENT_REC_3"/>
    <property type="match status" value="1"/>
</dbReference>
<evidence type="ECO:0000256" key="14">
    <source>
        <dbReference type="SAM" id="MobiDB-lite"/>
    </source>
</evidence>
<comment type="subcellular location">
    <subcellularLocation>
        <location evidence="1 12">Cell outer membrane</location>
        <topology evidence="1 12">Multi-pass membrane protein</topology>
    </subcellularLocation>
</comment>
<feature type="chain" id="PRO_5046284796" evidence="15">
    <location>
        <begin position="23"/>
        <end position="802"/>
    </location>
</feature>
<evidence type="ECO:0000256" key="2">
    <source>
        <dbReference type="ARBA" id="ARBA00022448"/>
    </source>
</evidence>
<keyword evidence="4" id="KW-0410">Iron transport</keyword>
<keyword evidence="3 12" id="KW-1134">Transmembrane beta strand</keyword>
<evidence type="ECO:0000256" key="7">
    <source>
        <dbReference type="ARBA" id="ARBA00023004"/>
    </source>
</evidence>
<keyword evidence="6 15" id="KW-0732">Signal</keyword>
<keyword evidence="9 13" id="KW-0798">TonB box</keyword>
<comment type="caution">
    <text evidence="18">The sequence shown here is derived from an EMBL/GenBank/DDBJ whole genome shotgun (WGS) entry which is preliminary data.</text>
</comment>
<feature type="domain" description="TonB-dependent receptor-like beta-barrel" evidence="16">
    <location>
        <begin position="304"/>
        <end position="751"/>
    </location>
</feature>
<dbReference type="InterPro" id="IPR039426">
    <property type="entry name" value="TonB-dep_rcpt-like"/>
</dbReference>
<evidence type="ECO:0000256" key="10">
    <source>
        <dbReference type="ARBA" id="ARBA00023136"/>
    </source>
</evidence>
<evidence type="ECO:0000256" key="9">
    <source>
        <dbReference type="ARBA" id="ARBA00023077"/>
    </source>
</evidence>
<dbReference type="PANTHER" id="PTHR32552">
    <property type="entry name" value="FERRICHROME IRON RECEPTOR-RELATED"/>
    <property type="match status" value="1"/>
</dbReference>
<keyword evidence="7" id="KW-0408">Iron</keyword>
<evidence type="ECO:0000256" key="3">
    <source>
        <dbReference type="ARBA" id="ARBA00022452"/>
    </source>
</evidence>
<dbReference type="InterPro" id="IPR036942">
    <property type="entry name" value="Beta-barrel_TonB_sf"/>
</dbReference>
<evidence type="ECO:0000256" key="15">
    <source>
        <dbReference type="SAM" id="SignalP"/>
    </source>
</evidence>
<proteinExistence type="inferred from homology"/>
<protein>
    <submittedName>
        <fullName evidence="18">TonB-dependent receptor</fullName>
    </submittedName>
</protein>
<evidence type="ECO:0000256" key="6">
    <source>
        <dbReference type="ARBA" id="ARBA00022729"/>
    </source>
</evidence>
<dbReference type="Pfam" id="PF07715">
    <property type="entry name" value="Plug"/>
    <property type="match status" value="1"/>
</dbReference>
<dbReference type="Proteomes" id="UP000635278">
    <property type="component" value="Unassembled WGS sequence"/>
</dbReference>
<evidence type="ECO:0000259" key="16">
    <source>
        <dbReference type="Pfam" id="PF00593"/>
    </source>
</evidence>
<keyword evidence="19" id="KW-1185">Reference proteome</keyword>
<sequence length="802" mass="87920">MRRSFLLLTILSNGVILTAADAADPVHRTAAAHRRHTAKPAASAPPPPASSAKPAARTATGPTRFEAKQAEAVKIVRQTFGGGHMTPQAGVKSVSQITHDFIAKQAPTPNVFRLLSSLPGANVASADPYGMVSGNMTVRGMNSDQIGFTLEGAPLNDIGSYMAFPTEWVDSENLDEVTMQQGSANLDSPVIGASGGITTMRLIDPSTKFGGTVAGSYGSYHTHREYARLNSGLIGNTGIRAFVAWSHLEEPHFRGKGDDHKQHVDFKMLKDWDNGSRSTVALTFDDSMKVAYLSPSLAQWQEYGRKANYAEDYKPNDPTYWKLHQSPYRVLILSAPQKIVINRHLGFDFTPYFYWNSGTIASSSVVNESAVYSGTQKYQIDLNHNGVIGDKVLMYTGIGTPYVYRPGLVSKMHYTFGNHTIVFGDWFDWSRERNVTAYSAIGANGGPQNVWGYKDDITLPNGQRLANYDNLTVTKVNSLFFGDTYSAMQDRLHLEAGVKQTMVNRKAYNYLPGAQYESGNNSSVTTPNLGGRYRFDDHHQIFGSVSTNFRTPTLNTLYDTYSASTGAVTTQANPGQKTEYSIEEEIGYRYQDSVLSGSVTFFNYNFTNRQVSTQVIINNAQVTQNINAGGQTTRGVDVELGTRPWHHISAYVSAEYLNARIDSNYQVGADYLPTKGKQAVRSPNVQASVGMDYDDGTFFAGFQVKYVGRQFSTFMNDQAMPGYVNADMNFGYRAPKVWRTRPEFRLNLLNVGDNKYLSGPAGIAASSRATRGIYGTMIAATGTPTYYVAGGFAAMITGSVGF</sequence>
<accession>A0ABX0JU03</accession>
<evidence type="ECO:0000256" key="11">
    <source>
        <dbReference type="ARBA" id="ARBA00023237"/>
    </source>
</evidence>
<gene>
    <name evidence="18" type="ORF">GOB93_15270</name>
</gene>
<feature type="domain" description="TonB-dependent receptor plug" evidence="17">
    <location>
        <begin position="92"/>
        <end position="186"/>
    </location>
</feature>
<reference evidence="18 19" key="1">
    <citation type="journal article" date="2020" name="Int. J. Syst. Evol. Microbiol.">
        <title>Novel acetic acid bacteria from cider fermentations: Acetobacter conturbans sp. nov. and Acetobacter fallax sp. nov.</title>
        <authorList>
            <person name="Sombolestani A.S."/>
            <person name="Cleenwerck I."/>
            <person name="Cnockaert M."/>
            <person name="Borremans W."/>
            <person name="Wieme A.D."/>
            <person name="De Vuyst L."/>
            <person name="Vandamme P."/>
        </authorList>
    </citation>
    <scope>NUCLEOTIDE SEQUENCE [LARGE SCALE GENOMIC DNA]</scope>
    <source>
        <strain evidence="18 19">LMG 30640</strain>
    </source>
</reference>
<evidence type="ECO:0000256" key="1">
    <source>
        <dbReference type="ARBA" id="ARBA00004571"/>
    </source>
</evidence>
<dbReference type="Gene3D" id="2.170.130.10">
    <property type="entry name" value="TonB-dependent receptor, plug domain"/>
    <property type="match status" value="1"/>
</dbReference>
<evidence type="ECO:0000313" key="18">
    <source>
        <dbReference type="EMBL" id="NHN85990.1"/>
    </source>
</evidence>
<dbReference type="InterPro" id="IPR037066">
    <property type="entry name" value="Plug_dom_sf"/>
</dbReference>
<dbReference type="PANTHER" id="PTHR32552:SF89">
    <property type="entry name" value="CATECHOLATE SIDEROPHORE RECEPTOR FIU"/>
    <property type="match status" value="1"/>
</dbReference>
<dbReference type="EMBL" id="WOTB01000024">
    <property type="protein sequence ID" value="NHN85990.1"/>
    <property type="molecule type" value="Genomic_DNA"/>
</dbReference>
<keyword evidence="10 12" id="KW-0472">Membrane</keyword>
<keyword evidence="5 12" id="KW-0812">Transmembrane</keyword>
<evidence type="ECO:0000256" key="4">
    <source>
        <dbReference type="ARBA" id="ARBA00022496"/>
    </source>
</evidence>
<evidence type="ECO:0000313" key="19">
    <source>
        <dbReference type="Proteomes" id="UP000635278"/>
    </source>
</evidence>